<organism evidence="2 3">
    <name type="scientific">Lactobacillus kullabergensis</name>
    <dbReference type="NCBI Taxonomy" id="1218493"/>
    <lineage>
        <taxon>Bacteria</taxon>
        <taxon>Bacillati</taxon>
        <taxon>Bacillota</taxon>
        <taxon>Bacilli</taxon>
        <taxon>Lactobacillales</taxon>
        <taxon>Lactobacillaceae</taxon>
        <taxon>Lactobacillus</taxon>
    </lineage>
</organism>
<dbReference type="EMBL" id="CP029477">
    <property type="protein sequence ID" value="AWM75907.1"/>
    <property type="molecule type" value="Genomic_DNA"/>
</dbReference>
<dbReference type="HOGENOM" id="CLU_114047_0_0_9"/>
<evidence type="ECO:0000313" key="3">
    <source>
        <dbReference type="Proteomes" id="UP000033533"/>
    </source>
</evidence>
<name>A0A0F4L6X3_9LACO</name>
<dbReference type="PATRIC" id="fig|1218493.3.peg.1696"/>
<dbReference type="InterPro" id="IPR035069">
    <property type="entry name" value="TTHA1013/TTHA0281-like"/>
</dbReference>
<dbReference type="KEGG" id="lkl:DKL58_07925"/>
<evidence type="ECO:0000313" key="2">
    <source>
        <dbReference type="EMBL" id="KJY54597.1"/>
    </source>
</evidence>
<accession>A0A0F4L6X3</accession>
<dbReference type="Proteomes" id="UP000033533">
    <property type="component" value="Unassembled WGS sequence"/>
</dbReference>
<protein>
    <submittedName>
        <fullName evidence="2">HicB family toxin-antitoxin system</fullName>
    </submittedName>
    <submittedName>
        <fullName evidence="1">Type II toxin-antitoxin system HicB family antitoxin</fullName>
    </submittedName>
</protein>
<dbReference type="RefSeq" id="WP_045928599.1">
    <property type="nucleotide sequence ID" value="NZ_CP029477.1"/>
</dbReference>
<dbReference type="OrthoDB" id="5419659at2"/>
<keyword evidence="4" id="KW-1185">Reference proteome</keyword>
<sequence length="95" mass="10447">MNHKVVTYPAVFKPLENDIYVISFPDVKGGITEGQGLRESMKMAADTLASRLYNKSVLPKASKLSDIELPDDGSFVAPVSADLTEASRDRINYEI</sequence>
<dbReference type="EMBL" id="JXBY01000025">
    <property type="protein sequence ID" value="KJY54597.1"/>
    <property type="molecule type" value="Genomic_DNA"/>
</dbReference>
<dbReference type="Gene3D" id="3.30.160.250">
    <property type="match status" value="1"/>
</dbReference>
<reference evidence="1 4" key="2">
    <citation type="submission" date="2018-05" db="EMBL/GenBank/DDBJ databases">
        <title>Reference genomes for bee gut microbiota database.</title>
        <authorList>
            <person name="Ellegaard K.M."/>
        </authorList>
    </citation>
    <scope>NUCLEOTIDE SEQUENCE [LARGE SCALE GENOMIC DNA]</scope>
    <source>
        <strain evidence="1 4">ESL0186</strain>
    </source>
</reference>
<reference evidence="2 3" key="1">
    <citation type="submission" date="2014-12" db="EMBL/GenBank/DDBJ databases">
        <title>Comparative genomics of the lactic acid bacteria isolated from the honey bee gut.</title>
        <authorList>
            <person name="Ellegaard K.M."/>
            <person name="Tamarit D."/>
            <person name="Javelind E."/>
            <person name="Olofsson T."/>
            <person name="Andersson S.G."/>
            <person name="Vasquez A."/>
        </authorList>
    </citation>
    <scope>NUCLEOTIDE SEQUENCE [LARGE SCALE GENOMIC DNA]</scope>
    <source>
        <strain evidence="2 3">Biut2</strain>
    </source>
</reference>
<dbReference type="STRING" id="1218493.JF76_16220"/>
<dbReference type="Proteomes" id="UP000246036">
    <property type="component" value="Chromosome"/>
</dbReference>
<evidence type="ECO:0000313" key="1">
    <source>
        <dbReference type="EMBL" id="AWM75907.1"/>
    </source>
</evidence>
<evidence type="ECO:0000313" key="4">
    <source>
        <dbReference type="Proteomes" id="UP000246036"/>
    </source>
</evidence>
<dbReference type="SUPFAM" id="SSF143100">
    <property type="entry name" value="TTHA1013/TTHA0281-like"/>
    <property type="match status" value="1"/>
</dbReference>
<gene>
    <name evidence="1" type="ORF">DKL58_07925</name>
    <name evidence="2" type="ORF">JF76_16220</name>
</gene>
<proteinExistence type="predicted"/>
<dbReference type="AlphaFoldDB" id="A0A0F4L6X3"/>